<reference evidence="1 2" key="1">
    <citation type="submission" date="2020-06" db="EMBL/GenBank/DDBJ databases">
        <title>Nonomuraea sp. SMC257, a novel actinomycete isolated from soil.</title>
        <authorList>
            <person name="Chanama M."/>
        </authorList>
    </citation>
    <scope>NUCLEOTIDE SEQUENCE [LARGE SCALE GENOMIC DNA]</scope>
    <source>
        <strain evidence="1 2">SMC257</strain>
    </source>
</reference>
<dbReference type="RefSeq" id="WP_175588021.1">
    <property type="nucleotide sequence ID" value="NZ_JABWGN010000002.1"/>
</dbReference>
<protein>
    <submittedName>
        <fullName evidence="1">Uncharacterized protein</fullName>
    </submittedName>
</protein>
<name>A0A7Y6I4C2_9ACTN</name>
<keyword evidence="2" id="KW-1185">Reference proteome</keyword>
<dbReference type="EMBL" id="JABWGN010000002">
    <property type="protein sequence ID" value="NUW30535.1"/>
    <property type="molecule type" value="Genomic_DNA"/>
</dbReference>
<gene>
    <name evidence="1" type="ORF">HTZ77_03725</name>
</gene>
<accession>A0A7Y6I4C2</accession>
<comment type="caution">
    <text evidence="1">The sequence shown here is derived from an EMBL/GenBank/DDBJ whole genome shotgun (WGS) entry which is preliminary data.</text>
</comment>
<sequence length="244" mass="27818">MELPNSLIVEPLTRETRLSEVRRSKGWRHPLAAFAKRISLKEICAEVLQSQTLLSRVAASSYRHSNGFDKIIIWRDESDALIKLDVWWEGDTDWGLIHNHRFDFSSYVLKGSLQLRHYLAAKPTEDNAVDVYQLSFRQRPEELVPTRKGMLLTWEGTMPADGYYDMECNMFHQATGTAGTVTVTLVVQGGARRPYSEIVSDTPFVVETADMAAVEETPSAARRVRLNRFTEQEVTSKLERLAEL</sequence>
<dbReference type="AlphaFoldDB" id="A0A7Y6I4C2"/>
<proteinExistence type="predicted"/>
<evidence type="ECO:0000313" key="2">
    <source>
        <dbReference type="Proteomes" id="UP000586042"/>
    </source>
</evidence>
<organism evidence="1 2">
    <name type="scientific">Nonomuraea montanisoli</name>
    <dbReference type="NCBI Taxonomy" id="2741721"/>
    <lineage>
        <taxon>Bacteria</taxon>
        <taxon>Bacillati</taxon>
        <taxon>Actinomycetota</taxon>
        <taxon>Actinomycetes</taxon>
        <taxon>Streptosporangiales</taxon>
        <taxon>Streptosporangiaceae</taxon>
        <taxon>Nonomuraea</taxon>
    </lineage>
</organism>
<dbReference type="Proteomes" id="UP000586042">
    <property type="component" value="Unassembled WGS sequence"/>
</dbReference>
<evidence type="ECO:0000313" key="1">
    <source>
        <dbReference type="EMBL" id="NUW30535.1"/>
    </source>
</evidence>